<protein>
    <recommendedName>
        <fullName evidence="3">DUF2303 domain-containing protein</fullName>
    </recommendedName>
</protein>
<sequence length="272" mass="30458">MEQTAIEKISQLAIAAQGNMPIKVDRAASIAIIPDDFNVHSLENFNQHRDRFRGRFSTSAIAAFIEYVQDRKVKGIKSFISTKNGLSAETIFNIGDETSPGHGDDNALLSLEKTPEFEALISIDGSRFSQQDFIDWLDDWADFVKPHDDNGQVAFEKALRAIRNVKIGRSRDVDSDVRDMGHKLSVTESVEAEGVTTGLPEYFILTTESYKGLPVEEIKISFRISTKDDVPTFVLRFVGRDAHNQLRADQFTEILESELADLGSFYQGSYQA</sequence>
<proteinExistence type="predicted"/>
<dbReference type="HOGENOM" id="CLU_089203_0_0_6"/>
<organism evidence="1 2">
    <name type="scientific">Acinetobacter modestus</name>
    <dbReference type="NCBI Taxonomy" id="1776740"/>
    <lineage>
        <taxon>Bacteria</taxon>
        <taxon>Pseudomonadati</taxon>
        <taxon>Pseudomonadota</taxon>
        <taxon>Gammaproteobacteria</taxon>
        <taxon>Moraxellales</taxon>
        <taxon>Moraxellaceae</taxon>
        <taxon>Acinetobacter</taxon>
    </lineage>
</organism>
<accession>N9NDD6</accession>
<evidence type="ECO:0000313" key="2">
    <source>
        <dbReference type="Proteomes" id="UP000013248"/>
    </source>
</evidence>
<reference evidence="1 2" key="1">
    <citation type="submission" date="2013-02" db="EMBL/GenBank/DDBJ databases">
        <title>The Genome Sequence of Acinetobacter sp. ANC 3862.</title>
        <authorList>
            <consortium name="The Broad Institute Genome Sequencing Platform"/>
            <consortium name="The Broad Institute Genome Sequencing Center for Infectious Disease"/>
            <person name="Cerqueira G."/>
            <person name="Feldgarden M."/>
            <person name="Courvalin P."/>
            <person name="Perichon B."/>
            <person name="Grillot-Courvalin C."/>
            <person name="Clermont D."/>
            <person name="Rocha E."/>
            <person name="Yoon E.-J."/>
            <person name="Nemec A."/>
            <person name="Walker B."/>
            <person name="Young S.K."/>
            <person name="Zeng Q."/>
            <person name="Gargeya S."/>
            <person name="Fitzgerald M."/>
            <person name="Haas B."/>
            <person name="Abouelleil A."/>
            <person name="Alvarado L."/>
            <person name="Arachchi H.M."/>
            <person name="Berlin A.M."/>
            <person name="Chapman S.B."/>
            <person name="Dewar J."/>
            <person name="Goldberg J."/>
            <person name="Griggs A."/>
            <person name="Gujja S."/>
            <person name="Hansen M."/>
            <person name="Howarth C."/>
            <person name="Imamovic A."/>
            <person name="Larimer J."/>
            <person name="McCowan C."/>
            <person name="Murphy C."/>
            <person name="Neiman D."/>
            <person name="Pearson M."/>
            <person name="Priest M."/>
            <person name="Roberts A."/>
            <person name="Saif S."/>
            <person name="Shea T."/>
            <person name="Sisk P."/>
            <person name="Sykes S."/>
            <person name="Wortman J."/>
            <person name="Nusbaum C."/>
            <person name="Birren B."/>
        </authorList>
    </citation>
    <scope>NUCLEOTIDE SEQUENCE [LARGE SCALE GENOMIC DNA]</scope>
    <source>
        <strain evidence="1 2">ANC 3862</strain>
    </source>
</reference>
<name>N9NDD6_9GAMM</name>
<gene>
    <name evidence="1" type="ORF">F900_01841</name>
</gene>
<dbReference type="RefSeq" id="WP_005216893.1">
    <property type="nucleotide sequence ID" value="NZ_KB850089.1"/>
</dbReference>
<dbReference type="Pfam" id="PF10065">
    <property type="entry name" value="DUF2303"/>
    <property type="match status" value="1"/>
</dbReference>
<comment type="caution">
    <text evidence="1">The sequence shown here is derived from an EMBL/GenBank/DDBJ whole genome shotgun (WGS) entry which is preliminary data.</text>
</comment>
<dbReference type="STRING" id="1217705.F900_01841"/>
<dbReference type="EMBL" id="APRP01000018">
    <property type="protein sequence ID" value="ENX00857.1"/>
    <property type="molecule type" value="Genomic_DNA"/>
</dbReference>
<dbReference type="InterPro" id="IPR019276">
    <property type="entry name" value="DUF2303"/>
</dbReference>
<evidence type="ECO:0008006" key="3">
    <source>
        <dbReference type="Google" id="ProtNLM"/>
    </source>
</evidence>
<dbReference type="AlphaFoldDB" id="N9NDD6"/>
<evidence type="ECO:0000313" key="1">
    <source>
        <dbReference type="EMBL" id="ENX00857.1"/>
    </source>
</evidence>
<dbReference type="eggNOG" id="COG5532">
    <property type="taxonomic scope" value="Bacteria"/>
</dbReference>
<dbReference type="PATRIC" id="fig|1217705.3.peg.1791"/>
<dbReference type="Proteomes" id="UP000013248">
    <property type="component" value="Unassembled WGS sequence"/>
</dbReference>